<dbReference type="EMBL" id="VDEP01000372">
    <property type="protein sequence ID" value="KAA1095435.1"/>
    <property type="molecule type" value="Genomic_DNA"/>
</dbReference>
<accession>A0A5B0P1G8</accession>
<feature type="region of interest" description="Disordered" evidence="1">
    <location>
        <begin position="46"/>
        <end position="69"/>
    </location>
</feature>
<sequence length="69" mass="7680">MQAPGMQNSAESVDPELIRQVSPMCGSLRTLWHFTMDEARLPAEKEDDQSVLACSAGTPKEESRAHMYL</sequence>
<dbReference type="Proteomes" id="UP000325313">
    <property type="component" value="Unassembled WGS sequence"/>
</dbReference>
<protein>
    <submittedName>
        <fullName evidence="2">Uncharacterized protein</fullName>
    </submittedName>
</protein>
<evidence type="ECO:0000313" key="3">
    <source>
        <dbReference type="EMBL" id="KAA1099771.1"/>
    </source>
</evidence>
<keyword evidence="4" id="KW-1185">Reference proteome</keyword>
<comment type="caution">
    <text evidence="2">The sequence shown here is derived from an EMBL/GenBank/DDBJ whole genome shotgun (WGS) entry which is preliminary data.</text>
</comment>
<evidence type="ECO:0000313" key="4">
    <source>
        <dbReference type="Proteomes" id="UP000324748"/>
    </source>
</evidence>
<evidence type="ECO:0000313" key="5">
    <source>
        <dbReference type="Proteomes" id="UP000325313"/>
    </source>
</evidence>
<dbReference type="Proteomes" id="UP000324748">
    <property type="component" value="Unassembled WGS sequence"/>
</dbReference>
<organism evidence="2 5">
    <name type="scientific">Puccinia graminis f. sp. tritici</name>
    <dbReference type="NCBI Taxonomy" id="56615"/>
    <lineage>
        <taxon>Eukaryota</taxon>
        <taxon>Fungi</taxon>
        <taxon>Dikarya</taxon>
        <taxon>Basidiomycota</taxon>
        <taxon>Pucciniomycotina</taxon>
        <taxon>Pucciniomycetes</taxon>
        <taxon>Pucciniales</taxon>
        <taxon>Pucciniaceae</taxon>
        <taxon>Puccinia</taxon>
    </lineage>
</organism>
<name>A0A5B0P1G8_PUCGR</name>
<proteinExistence type="predicted"/>
<evidence type="ECO:0000313" key="2">
    <source>
        <dbReference type="EMBL" id="KAA1095435.1"/>
    </source>
</evidence>
<reference evidence="4 5" key="1">
    <citation type="submission" date="2019-05" db="EMBL/GenBank/DDBJ databases">
        <title>Emergence of the Ug99 lineage of the wheat stem rust pathogen through somatic hybridization.</title>
        <authorList>
            <person name="Li F."/>
            <person name="Upadhyaya N.M."/>
            <person name="Sperschneider J."/>
            <person name="Matny O."/>
            <person name="Nguyen-Phuc H."/>
            <person name="Mago R."/>
            <person name="Raley C."/>
            <person name="Miller M.E."/>
            <person name="Silverstein K.A.T."/>
            <person name="Henningsen E."/>
            <person name="Hirsch C.D."/>
            <person name="Visser B."/>
            <person name="Pretorius Z.A."/>
            <person name="Steffenson B.J."/>
            <person name="Schwessinger B."/>
            <person name="Dodds P.N."/>
            <person name="Figueroa M."/>
        </authorList>
    </citation>
    <scope>NUCLEOTIDE SEQUENCE [LARGE SCALE GENOMIC DNA]</scope>
    <source>
        <strain evidence="3">21-0</strain>
        <strain evidence="2 5">Ug99</strain>
    </source>
</reference>
<gene>
    <name evidence="3" type="ORF">PGT21_020090</name>
    <name evidence="2" type="ORF">PGTUg99_031253</name>
</gene>
<feature type="compositionally biased region" description="Basic and acidic residues" evidence="1">
    <location>
        <begin position="59"/>
        <end position="69"/>
    </location>
</feature>
<dbReference type="EMBL" id="VSWC01000054">
    <property type="protein sequence ID" value="KAA1099771.1"/>
    <property type="molecule type" value="Genomic_DNA"/>
</dbReference>
<evidence type="ECO:0000256" key="1">
    <source>
        <dbReference type="SAM" id="MobiDB-lite"/>
    </source>
</evidence>
<dbReference type="AlphaFoldDB" id="A0A5B0P1G8"/>